<reference evidence="3" key="3">
    <citation type="journal article" date="2017" name="Nature">
        <title>Genome sequence of the progenitor of the wheat D genome Aegilops tauschii.</title>
        <authorList>
            <person name="Luo M.C."/>
            <person name="Gu Y.Q."/>
            <person name="Puiu D."/>
            <person name="Wang H."/>
            <person name="Twardziok S.O."/>
            <person name="Deal K.R."/>
            <person name="Huo N."/>
            <person name="Zhu T."/>
            <person name="Wang L."/>
            <person name="Wang Y."/>
            <person name="McGuire P.E."/>
            <person name="Liu S."/>
            <person name="Long H."/>
            <person name="Ramasamy R.K."/>
            <person name="Rodriguez J.C."/>
            <person name="Van S.L."/>
            <person name="Yuan L."/>
            <person name="Wang Z."/>
            <person name="Xia Z."/>
            <person name="Xiao L."/>
            <person name="Anderson O.D."/>
            <person name="Ouyang S."/>
            <person name="Liang Y."/>
            <person name="Zimin A.V."/>
            <person name="Pertea G."/>
            <person name="Qi P."/>
            <person name="Bennetzen J.L."/>
            <person name="Dai X."/>
            <person name="Dawson M.W."/>
            <person name="Muller H.G."/>
            <person name="Kugler K."/>
            <person name="Rivarola-Duarte L."/>
            <person name="Spannagl M."/>
            <person name="Mayer K.F.X."/>
            <person name="Lu F.H."/>
            <person name="Bevan M.W."/>
            <person name="Leroy P."/>
            <person name="Li P."/>
            <person name="You F.M."/>
            <person name="Sun Q."/>
            <person name="Liu Z."/>
            <person name="Lyons E."/>
            <person name="Wicker T."/>
            <person name="Salzberg S.L."/>
            <person name="Devos K.M."/>
            <person name="Dvorak J."/>
        </authorList>
    </citation>
    <scope>NUCLEOTIDE SEQUENCE [LARGE SCALE GENOMIC DNA]</scope>
    <source>
        <strain evidence="3">cv. AL8/78</strain>
    </source>
</reference>
<evidence type="ECO:0000313" key="4">
    <source>
        <dbReference type="Proteomes" id="UP000015105"/>
    </source>
</evidence>
<reference evidence="4" key="1">
    <citation type="journal article" date="2014" name="Science">
        <title>Ancient hybridizations among the ancestral genomes of bread wheat.</title>
        <authorList>
            <consortium name="International Wheat Genome Sequencing Consortium,"/>
            <person name="Marcussen T."/>
            <person name="Sandve S.R."/>
            <person name="Heier L."/>
            <person name="Spannagl M."/>
            <person name="Pfeifer M."/>
            <person name="Jakobsen K.S."/>
            <person name="Wulff B.B."/>
            <person name="Steuernagel B."/>
            <person name="Mayer K.F."/>
            <person name="Olsen O.A."/>
        </authorList>
    </citation>
    <scope>NUCLEOTIDE SEQUENCE [LARGE SCALE GENOMIC DNA]</scope>
    <source>
        <strain evidence="4">cv. AL8/78</strain>
    </source>
</reference>
<reference evidence="3" key="4">
    <citation type="submission" date="2019-03" db="UniProtKB">
        <authorList>
            <consortium name="EnsemblPlants"/>
        </authorList>
    </citation>
    <scope>IDENTIFICATION</scope>
</reference>
<accession>A0A453QEQ0</accession>
<dbReference type="InterPro" id="IPR006501">
    <property type="entry name" value="Pectinesterase_inhib_dom"/>
</dbReference>
<keyword evidence="1" id="KW-0812">Transmembrane</keyword>
<evidence type="ECO:0000313" key="3">
    <source>
        <dbReference type="EnsemblPlants" id="AET7Gv20082000.1"/>
    </source>
</evidence>
<keyword evidence="4" id="KW-1185">Reference proteome</keyword>
<feature type="domain" description="Pectinesterase inhibitor" evidence="2">
    <location>
        <begin position="70"/>
        <end position="165"/>
    </location>
</feature>
<reference evidence="4" key="2">
    <citation type="journal article" date="2017" name="Nat. Plants">
        <title>The Aegilops tauschii genome reveals multiple impacts of transposons.</title>
        <authorList>
            <person name="Zhao G."/>
            <person name="Zou C."/>
            <person name="Li K."/>
            <person name="Wang K."/>
            <person name="Li T."/>
            <person name="Gao L."/>
            <person name="Zhang X."/>
            <person name="Wang H."/>
            <person name="Yang Z."/>
            <person name="Liu X."/>
            <person name="Jiang W."/>
            <person name="Mao L."/>
            <person name="Kong X."/>
            <person name="Jiao Y."/>
            <person name="Jia J."/>
        </authorList>
    </citation>
    <scope>NUCLEOTIDE SEQUENCE [LARGE SCALE GENOMIC DNA]</scope>
    <source>
        <strain evidence="4">cv. AL8/78</strain>
    </source>
</reference>
<dbReference type="Gramene" id="AET7Gv20082000.1">
    <property type="protein sequence ID" value="AET7Gv20082000.1"/>
    <property type="gene ID" value="AET7Gv20082000"/>
</dbReference>
<proteinExistence type="predicted"/>
<dbReference type="GO" id="GO:0004857">
    <property type="term" value="F:enzyme inhibitor activity"/>
    <property type="evidence" value="ECO:0007669"/>
    <property type="project" value="InterPro"/>
</dbReference>
<dbReference type="InterPro" id="IPR035513">
    <property type="entry name" value="Invertase/methylesterase_inhib"/>
</dbReference>
<dbReference type="SUPFAM" id="SSF101148">
    <property type="entry name" value="Plant invertase/pectin methylesterase inhibitor"/>
    <property type="match status" value="1"/>
</dbReference>
<keyword evidence="1" id="KW-1133">Transmembrane helix</keyword>
<evidence type="ECO:0000256" key="1">
    <source>
        <dbReference type="SAM" id="Phobius"/>
    </source>
</evidence>
<dbReference type="Gene3D" id="1.20.140.40">
    <property type="entry name" value="Invertase/pectin methylesterase inhibitor family protein"/>
    <property type="match status" value="1"/>
</dbReference>
<dbReference type="EnsemblPlants" id="AET7Gv20082000.1">
    <property type="protein sequence ID" value="AET7Gv20082000.1"/>
    <property type="gene ID" value="AET7Gv20082000"/>
</dbReference>
<dbReference type="Proteomes" id="UP000015105">
    <property type="component" value="Chromosome 7D"/>
</dbReference>
<reference evidence="3" key="5">
    <citation type="journal article" date="2021" name="G3 (Bethesda)">
        <title>Aegilops tauschii genome assembly Aet v5.0 features greater sequence contiguity and improved annotation.</title>
        <authorList>
            <person name="Wang L."/>
            <person name="Zhu T."/>
            <person name="Rodriguez J.C."/>
            <person name="Deal K.R."/>
            <person name="Dubcovsky J."/>
            <person name="McGuire P.E."/>
            <person name="Lux T."/>
            <person name="Spannagl M."/>
            <person name="Mayer K.F.X."/>
            <person name="Baldrich P."/>
            <person name="Meyers B.C."/>
            <person name="Huo N."/>
            <person name="Gu Y.Q."/>
            <person name="Zhou H."/>
            <person name="Devos K.M."/>
            <person name="Bennetzen J.L."/>
            <person name="Unver T."/>
            <person name="Budak H."/>
            <person name="Gulick P.J."/>
            <person name="Galiba G."/>
            <person name="Kalapos B."/>
            <person name="Nelson D.R."/>
            <person name="Li P."/>
            <person name="You F.M."/>
            <person name="Luo M.C."/>
            <person name="Dvorak J."/>
        </authorList>
    </citation>
    <scope>NUCLEOTIDE SEQUENCE [LARGE SCALE GENOMIC DNA]</scope>
    <source>
        <strain evidence="3">cv. AL8/78</strain>
    </source>
</reference>
<dbReference type="NCBIfam" id="TIGR01614">
    <property type="entry name" value="PME_inhib"/>
    <property type="match status" value="1"/>
</dbReference>
<feature type="transmembrane region" description="Helical" evidence="1">
    <location>
        <begin position="38"/>
        <end position="58"/>
    </location>
</feature>
<organism evidence="3 4">
    <name type="scientific">Aegilops tauschii subsp. strangulata</name>
    <name type="common">Goatgrass</name>
    <dbReference type="NCBI Taxonomy" id="200361"/>
    <lineage>
        <taxon>Eukaryota</taxon>
        <taxon>Viridiplantae</taxon>
        <taxon>Streptophyta</taxon>
        <taxon>Embryophyta</taxon>
        <taxon>Tracheophyta</taxon>
        <taxon>Spermatophyta</taxon>
        <taxon>Magnoliopsida</taxon>
        <taxon>Liliopsida</taxon>
        <taxon>Poales</taxon>
        <taxon>Poaceae</taxon>
        <taxon>BOP clade</taxon>
        <taxon>Pooideae</taxon>
        <taxon>Triticodae</taxon>
        <taxon>Triticeae</taxon>
        <taxon>Triticinae</taxon>
        <taxon>Aegilops</taxon>
    </lineage>
</organism>
<name>A0A453QEQ0_AEGTS</name>
<protein>
    <recommendedName>
        <fullName evidence="2">Pectinesterase inhibitor domain-containing protein</fullName>
    </recommendedName>
</protein>
<keyword evidence="1" id="KW-0472">Membrane</keyword>
<feature type="transmembrane region" description="Helical" evidence="1">
    <location>
        <begin position="12"/>
        <end position="32"/>
    </location>
</feature>
<dbReference type="AlphaFoldDB" id="A0A453QEQ0"/>
<sequence>LCSAYPSIYIYLYLFFLEYSLGVLGSLAPMATTLKSSIIFSASVFMLLSMAITAKANVSSGARAKVTNLMMQACKNASAYSRDGDLRSVTQEFCLSTLQSNDRSVDAKDHLELVLITIDILKGRLTTATRNVEKMLEYSKKGTMTARDLSLCNEHYDTTVKIINMCDAMVMDYRADKGGIKPFQLPRCVDRAGFPVYDCRIIMLIDMPWADALINENVEMTMLVNLNYALLAPYDGNA</sequence>
<evidence type="ECO:0000259" key="2">
    <source>
        <dbReference type="Pfam" id="PF04043"/>
    </source>
</evidence>
<dbReference type="Pfam" id="PF04043">
    <property type="entry name" value="PMEI"/>
    <property type="match status" value="1"/>
</dbReference>